<gene>
    <name evidence="10" type="ORF">KPS_001126</name>
</gene>
<keyword evidence="6 10" id="KW-0067">ATP-binding</keyword>
<feature type="region of interest" description="Disordered" evidence="8">
    <location>
        <begin position="76"/>
        <end position="127"/>
    </location>
</feature>
<comment type="catalytic activity">
    <reaction evidence="1">
        <text>ATP + protein L-histidine = ADP + protein N-phospho-L-histidine.</text>
        <dbReference type="EC" id="2.7.13.3"/>
    </reaction>
</comment>
<dbReference type="GO" id="GO:0005524">
    <property type="term" value="F:ATP binding"/>
    <property type="evidence" value="ECO:0007669"/>
    <property type="project" value="UniProtKB-KW"/>
</dbReference>
<evidence type="ECO:0000256" key="5">
    <source>
        <dbReference type="ARBA" id="ARBA00022777"/>
    </source>
</evidence>
<dbReference type="PANTHER" id="PTHR43065:SF46">
    <property type="entry name" value="C4-DICARBOXYLATE TRANSPORT SENSOR PROTEIN DCTB"/>
    <property type="match status" value="1"/>
</dbReference>
<dbReference type="Gene3D" id="3.30.565.10">
    <property type="entry name" value="Histidine kinase-like ATPase, C-terminal domain"/>
    <property type="match status" value="1"/>
</dbReference>
<proteinExistence type="predicted"/>
<dbReference type="SUPFAM" id="SSF55874">
    <property type="entry name" value="ATPase domain of HSP90 chaperone/DNA topoisomerase II/histidine kinase"/>
    <property type="match status" value="1"/>
</dbReference>
<keyword evidence="3" id="KW-0808">Transferase</keyword>
<evidence type="ECO:0000256" key="8">
    <source>
        <dbReference type="SAM" id="MobiDB-lite"/>
    </source>
</evidence>
<dbReference type="SMART" id="SM00387">
    <property type="entry name" value="HATPase_c"/>
    <property type="match status" value="1"/>
</dbReference>
<evidence type="ECO:0000256" key="4">
    <source>
        <dbReference type="ARBA" id="ARBA00022741"/>
    </source>
</evidence>
<sequence>MKKFSHPETAEKRPADINQLVLDTVTVSRNEWKYVAEVETRLAPDLPLIPCLPGDLAQVLLNVVVNAAHAIAEARQAGEGMHGDEAGATGLADGTPPPPGRITITTRMTPGSGPIGDTTGASTGALAGASTGAFGGRGHVEIRIADTGTGIPEALRDRVFDPFFTTKEVGKGTGQGLAIAHDIVVKKHGGTIDFTSTPGRGTTFTITLPA</sequence>
<dbReference type="InterPro" id="IPR005467">
    <property type="entry name" value="His_kinase_dom"/>
</dbReference>
<feature type="domain" description="Histidine kinase" evidence="9">
    <location>
        <begin position="1"/>
        <end position="210"/>
    </location>
</feature>
<dbReference type="PRINTS" id="PR00344">
    <property type="entry name" value="BCTRLSENSOR"/>
</dbReference>
<feature type="compositionally biased region" description="Low complexity" evidence="8">
    <location>
        <begin position="101"/>
        <end position="127"/>
    </location>
</feature>
<organism evidence="10 11">
    <name type="scientific">Nitratidesulfovibrio liaohensis</name>
    <dbReference type="NCBI Taxonomy" id="2604158"/>
    <lineage>
        <taxon>Bacteria</taxon>
        <taxon>Pseudomonadati</taxon>
        <taxon>Thermodesulfobacteriota</taxon>
        <taxon>Desulfovibrionia</taxon>
        <taxon>Desulfovibrionales</taxon>
        <taxon>Desulfovibrionaceae</taxon>
        <taxon>Nitratidesulfovibrio</taxon>
    </lineage>
</organism>
<evidence type="ECO:0000256" key="6">
    <source>
        <dbReference type="ARBA" id="ARBA00022840"/>
    </source>
</evidence>
<dbReference type="EC" id="2.7.13.3" evidence="2"/>
<dbReference type="InterPro" id="IPR003594">
    <property type="entry name" value="HATPase_dom"/>
</dbReference>
<keyword evidence="4" id="KW-0547">Nucleotide-binding</keyword>
<reference evidence="10" key="1">
    <citation type="submission" date="2023-09" db="EMBL/GenBank/DDBJ databases">
        <authorList>
            <consortium name="CW5 consortium"/>
            <person name="Lu C.-W."/>
        </authorList>
    </citation>
    <scope>NUCLEOTIDE SEQUENCE</scope>
    <source>
        <strain evidence="10">KPS</strain>
    </source>
</reference>
<evidence type="ECO:0000256" key="2">
    <source>
        <dbReference type="ARBA" id="ARBA00012438"/>
    </source>
</evidence>
<name>A0ABY9R7Q8_9BACT</name>
<evidence type="ECO:0000313" key="10">
    <source>
        <dbReference type="EMBL" id="WMW67252.1"/>
    </source>
</evidence>
<dbReference type="PANTHER" id="PTHR43065">
    <property type="entry name" value="SENSOR HISTIDINE KINASE"/>
    <property type="match status" value="1"/>
</dbReference>
<evidence type="ECO:0000256" key="1">
    <source>
        <dbReference type="ARBA" id="ARBA00000085"/>
    </source>
</evidence>
<dbReference type="EMBL" id="CP133659">
    <property type="protein sequence ID" value="WMW67252.1"/>
    <property type="molecule type" value="Genomic_DNA"/>
</dbReference>
<evidence type="ECO:0000313" key="11">
    <source>
        <dbReference type="Proteomes" id="UP001180616"/>
    </source>
</evidence>
<keyword evidence="11" id="KW-1185">Reference proteome</keyword>
<dbReference type="PROSITE" id="PS50109">
    <property type="entry name" value="HIS_KIN"/>
    <property type="match status" value="1"/>
</dbReference>
<dbReference type="Pfam" id="PF02518">
    <property type="entry name" value="HATPase_c"/>
    <property type="match status" value="1"/>
</dbReference>
<dbReference type="Proteomes" id="UP001180616">
    <property type="component" value="Chromosome"/>
</dbReference>
<keyword evidence="7" id="KW-0902">Two-component regulatory system</keyword>
<evidence type="ECO:0000256" key="7">
    <source>
        <dbReference type="ARBA" id="ARBA00023012"/>
    </source>
</evidence>
<keyword evidence="5" id="KW-0418">Kinase</keyword>
<evidence type="ECO:0000256" key="3">
    <source>
        <dbReference type="ARBA" id="ARBA00022679"/>
    </source>
</evidence>
<dbReference type="InterPro" id="IPR036890">
    <property type="entry name" value="HATPase_C_sf"/>
</dbReference>
<evidence type="ECO:0000259" key="9">
    <source>
        <dbReference type="PROSITE" id="PS50109"/>
    </source>
</evidence>
<accession>A0ABY9R7Q8</accession>
<dbReference type="InterPro" id="IPR004358">
    <property type="entry name" value="Sig_transdc_His_kin-like_C"/>
</dbReference>
<protein>
    <recommendedName>
        <fullName evidence="2">histidine kinase</fullName>
        <ecNumber evidence="2">2.7.13.3</ecNumber>
    </recommendedName>
</protein>